<dbReference type="OrthoDB" id="2789670at2759"/>
<keyword evidence="3 7" id="KW-0479">Metal-binding</keyword>
<organism evidence="10 11">
    <name type="scientific">Exophiala sideris</name>
    <dbReference type="NCBI Taxonomy" id="1016849"/>
    <lineage>
        <taxon>Eukaryota</taxon>
        <taxon>Fungi</taxon>
        <taxon>Dikarya</taxon>
        <taxon>Ascomycota</taxon>
        <taxon>Pezizomycotina</taxon>
        <taxon>Eurotiomycetes</taxon>
        <taxon>Chaetothyriomycetidae</taxon>
        <taxon>Chaetothyriales</taxon>
        <taxon>Herpotrichiellaceae</taxon>
        <taxon>Exophiala</taxon>
    </lineage>
</organism>
<evidence type="ECO:0000256" key="5">
    <source>
        <dbReference type="ARBA" id="ARBA00023004"/>
    </source>
</evidence>
<evidence type="ECO:0000313" key="10">
    <source>
        <dbReference type="EMBL" id="KIV87451.1"/>
    </source>
</evidence>
<dbReference type="InterPro" id="IPR036396">
    <property type="entry name" value="Cyt_P450_sf"/>
</dbReference>
<dbReference type="PRINTS" id="PR00385">
    <property type="entry name" value="P450"/>
</dbReference>
<dbReference type="CDD" id="cd11065">
    <property type="entry name" value="CYP64-like"/>
    <property type="match status" value="1"/>
</dbReference>
<evidence type="ECO:0000256" key="1">
    <source>
        <dbReference type="ARBA" id="ARBA00001971"/>
    </source>
</evidence>
<evidence type="ECO:0000256" key="7">
    <source>
        <dbReference type="PIRSR" id="PIRSR602401-1"/>
    </source>
</evidence>
<evidence type="ECO:0000313" key="11">
    <source>
        <dbReference type="Proteomes" id="UP000053599"/>
    </source>
</evidence>
<dbReference type="InterPro" id="IPR001128">
    <property type="entry name" value="Cyt_P450"/>
</dbReference>
<dbReference type="PROSITE" id="PS00086">
    <property type="entry name" value="CYTOCHROME_P450"/>
    <property type="match status" value="1"/>
</dbReference>
<proteinExistence type="inferred from homology"/>
<comment type="similarity">
    <text evidence="2 8">Belongs to the cytochrome P450 family.</text>
</comment>
<dbReference type="InterPro" id="IPR002401">
    <property type="entry name" value="Cyt_P450_E_grp-I"/>
</dbReference>
<evidence type="ECO:0000256" key="4">
    <source>
        <dbReference type="ARBA" id="ARBA00023002"/>
    </source>
</evidence>
<gene>
    <name evidence="10" type="ORF">PV11_02995</name>
</gene>
<dbReference type="EMBL" id="KN846951">
    <property type="protein sequence ID" value="KIV87451.1"/>
    <property type="molecule type" value="Genomic_DNA"/>
</dbReference>
<evidence type="ECO:0000256" key="6">
    <source>
        <dbReference type="ARBA" id="ARBA00023033"/>
    </source>
</evidence>
<dbReference type="PANTHER" id="PTHR46300:SF2">
    <property type="entry name" value="CYTOCHROME P450 MONOOXYGENASE ALNH-RELATED"/>
    <property type="match status" value="1"/>
</dbReference>
<evidence type="ECO:0008006" key="12">
    <source>
        <dbReference type="Google" id="ProtNLM"/>
    </source>
</evidence>
<keyword evidence="7 8" id="KW-0349">Heme</keyword>
<feature type="transmembrane region" description="Helical" evidence="9">
    <location>
        <begin position="15"/>
        <end position="34"/>
    </location>
</feature>
<dbReference type="GO" id="GO:0005506">
    <property type="term" value="F:iron ion binding"/>
    <property type="evidence" value="ECO:0007669"/>
    <property type="project" value="InterPro"/>
</dbReference>
<dbReference type="GO" id="GO:0004497">
    <property type="term" value="F:monooxygenase activity"/>
    <property type="evidence" value="ECO:0007669"/>
    <property type="project" value="UniProtKB-KW"/>
</dbReference>
<dbReference type="STRING" id="1016849.A0A0D1XGY7"/>
<keyword evidence="9" id="KW-0472">Membrane</keyword>
<evidence type="ECO:0000256" key="9">
    <source>
        <dbReference type="SAM" id="Phobius"/>
    </source>
</evidence>
<feature type="binding site" description="axial binding residue" evidence="7">
    <location>
        <position position="474"/>
    </location>
    <ligand>
        <name>heme</name>
        <dbReference type="ChEBI" id="CHEBI:30413"/>
    </ligand>
    <ligandPart>
        <name>Fe</name>
        <dbReference type="ChEBI" id="CHEBI:18248"/>
    </ligandPart>
</feature>
<dbReference type="InterPro" id="IPR017972">
    <property type="entry name" value="Cyt_P450_CS"/>
</dbReference>
<keyword evidence="9" id="KW-1133">Transmembrane helix</keyword>
<evidence type="ECO:0000256" key="3">
    <source>
        <dbReference type="ARBA" id="ARBA00022723"/>
    </source>
</evidence>
<dbReference type="GO" id="GO:0016705">
    <property type="term" value="F:oxidoreductase activity, acting on paired donors, with incorporation or reduction of molecular oxygen"/>
    <property type="evidence" value="ECO:0007669"/>
    <property type="project" value="InterPro"/>
</dbReference>
<dbReference type="InterPro" id="IPR050364">
    <property type="entry name" value="Cytochrome_P450_fung"/>
</dbReference>
<keyword evidence="5 7" id="KW-0408">Iron</keyword>
<keyword evidence="4 8" id="KW-0560">Oxidoreductase</keyword>
<dbReference type="AlphaFoldDB" id="A0A0D1XGY7"/>
<keyword evidence="6 8" id="KW-0503">Monooxygenase</keyword>
<dbReference type="HOGENOM" id="CLU_001570_2_3_1"/>
<evidence type="ECO:0000256" key="8">
    <source>
        <dbReference type="RuleBase" id="RU000461"/>
    </source>
</evidence>
<reference evidence="10 11" key="1">
    <citation type="submission" date="2015-01" db="EMBL/GenBank/DDBJ databases">
        <title>The Genome Sequence of Exophiala sideris CBS121828.</title>
        <authorList>
            <consortium name="The Broad Institute Genomics Platform"/>
            <person name="Cuomo C."/>
            <person name="de Hoog S."/>
            <person name="Gorbushina A."/>
            <person name="Stielow B."/>
            <person name="Teixiera M."/>
            <person name="Abouelleil A."/>
            <person name="Chapman S.B."/>
            <person name="Priest M."/>
            <person name="Young S.K."/>
            <person name="Wortman J."/>
            <person name="Nusbaum C."/>
            <person name="Birren B."/>
        </authorList>
    </citation>
    <scope>NUCLEOTIDE SEQUENCE [LARGE SCALE GENOMIC DNA]</scope>
    <source>
        <strain evidence="10 11">CBS 121828</strain>
    </source>
</reference>
<dbReference type="PANTHER" id="PTHR46300">
    <property type="entry name" value="P450, PUTATIVE (EUROFUNG)-RELATED-RELATED"/>
    <property type="match status" value="1"/>
</dbReference>
<accession>A0A0D1XGY7</accession>
<dbReference type="Pfam" id="PF00067">
    <property type="entry name" value="p450"/>
    <property type="match status" value="1"/>
</dbReference>
<dbReference type="Proteomes" id="UP000053599">
    <property type="component" value="Unassembled WGS sequence"/>
</dbReference>
<comment type="cofactor">
    <cofactor evidence="1 7">
        <name>heme</name>
        <dbReference type="ChEBI" id="CHEBI:30413"/>
    </cofactor>
</comment>
<name>A0A0D1XGY7_9EURO</name>
<evidence type="ECO:0000256" key="2">
    <source>
        <dbReference type="ARBA" id="ARBA00010617"/>
    </source>
</evidence>
<dbReference type="GO" id="GO:0020037">
    <property type="term" value="F:heme binding"/>
    <property type="evidence" value="ECO:0007669"/>
    <property type="project" value="InterPro"/>
</dbReference>
<dbReference type="PRINTS" id="PR00463">
    <property type="entry name" value="EP450I"/>
</dbReference>
<keyword evidence="9" id="KW-0812">Transmembrane</keyword>
<protein>
    <recommendedName>
        <fullName evidence="12">Cytochrome P450</fullName>
    </recommendedName>
</protein>
<dbReference type="Gene3D" id="1.10.630.10">
    <property type="entry name" value="Cytochrome P450"/>
    <property type="match status" value="1"/>
</dbReference>
<dbReference type="SUPFAM" id="SSF48264">
    <property type="entry name" value="Cytochrome P450"/>
    <property type="match status" value="1"/>
</dbReference>
<sequence>MLLGSFDLDLDNLKSIILVVLTASSLVYACYLIWNNLLKREAIPKTLRPLPGPPTRPFVGNAGQFNPLAPYSTFQKWAKEYGPIYRVKLGSQTYISVNDARIAKELFEKRGNKYNSRISTHVGYELLSQERRITFTPHGDKHNTFRKQIHNILSISKTRDNQRFQELESRQLLKEFLEYAGSAESQPSDVQQIFRRYTASIMMTLSFGHRIKDLAADGLVKTIFTIMEGFGKAIQPGQYLVDAMPILKHLPYAFKPWEQEVDREIKWQWPFMYGLLQRVEEQMDKGIPNIGLIRQLSEQRKDMSEREREEKFLDDRSIGYQSMTLMEAGADTTGITMMNFVLAMLLHPEAQAKGREAIDRTVDDSRLPTFEDLPNANYINQIVKEVMRWRPVITLGIPHANTTEDEYDGYYIPKDSIVYGNIWNINRDPSRYEDPDSFHPERYDGVTGSAFELSTVPNALDRDHVTFGWGRRICAGMHLAERSVMLVAARILWAFEIEPARDAEGNIVPVTADFDKAYDHSVVASPKPFPVSFKVRSEKRKQVILESFRDAELTWEEMNLDLFADVK</sequence>